<protein>
    <submittedName>
        <fullName evidence="2">Protein pxr1-like</fullName>
    </submittedName>
</protein>
<dbReference type="Proteomes" id="UP000233556">
    <property type="component" value="Unassembled WGS sequence"/>
</dbReference>
<proteinExistence type="predicted"/>
<dbReference type="EMBL" id="KZ505912">
    <property type="protein sequence ID" value="PKU43339.1"/>
    <property type="molecule type" value="Genomic_DNA"/>
</dbReference>
<dbReference type="AlphaFoldDB" id="A0A2I0UB95"/>
<name>A0A2I0UB95_LIMLA</name>
<feature type="region of interest" description="Disordered" evidence="1">
    <location>
        <begin position="48"/>
        <end position="102"/>
    </location>
</feature>
<reference evidence="3" key="2">
    <citation type="submission" date="2017-12" db="EMBL/GenBank/DDBJ databases">
        <title>Genome sequence of the Bar-tailed Godwit (Limosa lapponica baueri).</title>
        <authorList>
            <person name="Lima N.C.B."/>
            <person name="Parody-Merino A.M."/>
            <person name="Battley P.F."/>
            <person name="Fidler A.E."/>
            <person name="Prosdocimi F."/>
        </authorList>
    </citation>
    <scope>NUCLEOTIDE SEQUENCE [LARGE SCALE GENOMIC DNA]</scope>
</reference>
<accession>A0A2I0UB95</accession>
<keyword evidence="3" id="KW-1185">Reference proteome</keyword>
<evidence type="ECO:0000313" key="3">
    <source>
        <dbReference type="Proteomes" id="UP000233556"/>
    </source>
</evidence>
<evidence type="ECO:0000313" key="2">
    <source>
        <dbReference type="EMBL" id="PKU43339.1"/>
    </source>
</evidence>
<organism evidence="2 3">
    <name type="scientific">Limosa lapponica baueri</name>
    <dbReference type="NCBI Taxonomy" id="1758121"/>
    <lineage>
        <taxon>Eukaryota</taxon>
        <taxon>Metazoa</taxon>
        <taxon>Chordata</taxon>
        <taxon>Craniata</taxon>
        <taxon>Vertebrata</taxon>
        <taxon>Euteleostomi</taxon>
        <taxon>Archelosauria</taxon>
        <taxon>Archosauria</taxon>
        <taxon>Dinosauria</taxon>
        <taxon>Saurischia</taxon>
        <taxon>Theropoda</taxon>
        <taxon>Coelurosauria</taxon>
        <taxon>Aves</taxon>
        <taxon>Neognathae</taxon>
        <taxon>Neoaves</taxon>
        <taxon>Charadriiformes</taxon>
        <taxon>Scolopacidae</taxon>
        <taxon>Limosa</taxon>
    </lineage>
</organism>
<sequence length="102" mass="10877">MPACSKMDPLVAKAEPISDSSSTSWITYLRKGKKTLVWQQPEREVRICKKSSPADAKVSEEGGGRGASGTGAEVPLQSMKVNSGADIDLQPVEDPMSEQVDA</sequence>
<gene>
    <name evidence="2" type="ORF">llap_6361</name>
</gene>
<evidence type="ECO:0000256" key="1">
    <source>
        <dbReference type="SAM" id="MobiDB-lite"/>
    </source>
</evidence>
<reference evidence="3" key="1">
    <citation type="submission" date="2017-11" db="EMBL/GenBank/DDBJ databases">
        <authorList>
            <person name="Lima N.C."/>
            <person name="Parody-Merino A.M."/>
            <person name="Battley P.F."/>
            <person name="Fidler A.E."/>
            <person name="Prosdocimi F."/>
        </authorList>
    </citation>
    <scope>NUCLEOTIDE SEQUENCE [LARGE SCALE GENOMIC DNA]</scope>
</reference>